<evidence type="ECO:0000313" key="3">
    <source>
        <dbReference type="EMBL" id="KEC66513.1"/>
    </source>
</evidence>
<sequence length="87" mass="9631">MIAVLDSICPILPGDKLRYLMRVGTLDDILQSVACGIDMFDCVMPMRAGYHGLAFTRFGRINLCNARYVEDPYPLDPQSLCSAACDL</sequence>
<proteinExistence type="predicted"/>
<dbReference type="InterPro" id="IPR036511">
    <property type="entry name" value="TGT-like_sf"/>
</dbReference>
<dbReference type="Pfam" id="PF01702">
    <property type="entry name" value="TGT"/>
    <property type="match status" value="1"/>
</dbReference>
<keyword evidence="4" id="KW-1185">Reference proteome</keyword>
<evidence type="ECO:0000313" key="4">
    <source>
        <dbReference type="Proteomes" id="UP000027143"/>
    </source>
</evidence>
<dbReference type="SUPFAM" id="SSF51713">
    <property type="entry name" value="tRNA-guanine transglycosylase"/>
    <property type="match status" value="1"/>
</dbReference>
<dbReference type="NCBIfam" id="TIGR00449">
    <property type="entry name" value="tgt_general"/>
    <property type="match status" value="1"/>
</dbReference>
<gene>
    <name evidence="3" type="ORF">O7U_00473</name>
</gene>
<dbReference type="Gene3D" id="3.20.20.105">
    <property type="entry name" value="Queuine tRNA-ribosyltransferase-like"/>
    <property type="match status" value="1"/>
</dbReference>
<dbReference type="EMBL" id="AHPD01000006">
    <property type="protein sequence ID" value="KEC66513.1"/>
    <property type="molecule type" value="Genomic_DNA"/>
</dbReference>
<protein>
    <submittedName>
        <fullName evidence="3">tRNA-guanine transglycosylase</fullName>
    </submittedName>
</protein>
<dbReference type="InterPro" id="IPR002616">
    <property type="entry name" value="tRNA_ribo_trans-like"/>
</dbReference>
<dbReference type="InterPro" id="IPR050076">
    <property type="entry name" value="ArchSynthase1/Queuine_TRR"/>
</dbReference>
<comment type="caution">
    <text evidence="3">The sequence shown here is derived from an EMBL/GenBank/DDBJ whole genome shotgun (WGS) entry which is preliminary data.</text>
</comment>
<dbReference type="PANTHER" id="PTHR46499">
    <property type="entry name" value="QUEUINE TRNA-RIBOSYLTRANSFERASE"/>
    <property type="match status" value="1"/>
</dbReference>
<name>A0ABR4SU84_BARQI</name>
<dbReference type="Proteomes" id="UP000027143">
    <property type="component" value="Unassembled WGS sequence"/>
</dbReference>
<evidence type="ECO:0000259" key="2">
    <source>
        <dbReference type="Pfam" id="PF01702"/>
    </source>
</evidence>
<dbReference type="PANTHER" id="PTHR46499:SF1">
    <property type="entry name" value="QUEUINE TRNA-RIBOSYLTRANSFERASE"/>
    <property type="match status" value="1"/>
</dbReference>
<accession>A0ABR4SU84</accession>
<reference evidence="3 4" key="1">
    <citation type="submission" date="2012-04" db="EMBL/GenBank/DDBJ databases">
        <title>The Genome Sequence of Bartonella quintana JK 68.</title>
        <authorList>
            <consortium name="The Broad Institute Genome Sequencing Platform"/>
            <consortium name="The Broad Institute Genome Sequencing Center for Infectious Disease"/>
            <person name="Feldgarden M."/>
            <person name="Kirby J."/>
            <person name="Kosoy M."/>
            <person name="Birtles R."/>
            <person name="Probert W.S."/>
            <person name="Chiaraviglio L."/>
            <person name="Walker B."/>
            <person name="Young S.K."/>
            <person name="Zeng Q."/>
            <person name="Gargeya S."/>
            <person name="Fitzgerald M."/>
            <person name="Haas B."/>
            <person name="Abouelleil A."/>
            <person name="Alvarado L."/>
            <person name="Arachchi H.M."/>
            <person name="Berlin A.M."/>
            <person name="Chapman S.B."/>
            <person name="Goldberg J."/>
            <person name="Griggs A."/>
            <person name="Gujja S."/>
            <person name="Hansen M."/>
            <person name="Howarth C."/>
            <person name="Imamovic A."/>
            <person name="Larimer J."/>
            <person name="McCowen C."/>
            <person name="Montmayeur A."/>
            <person name="Murphy C."/>
            <person name="Neiman D."/>
            <person name="Pearson M."/>
            <person name="Priest M."/>
            <person name="Roberts A."/>
            <person name="Saif S."/>
            <person name="Shea T."/>
            <person name="Sisk P."/>
            <person name="Sykes S."/>
            <person name="Wortman J."/>
            <person name="Nusbaum C."/>
            <person name="Birren B."/>
        </authorList>
    </citation>
    <scope>NUCLEOTIDE SEQUENCE [LARGE SCALE GENOMIC DNA]</scope>
    <source>
        <strain evidence="3 4">JK 68</strain>
    </source>
</reference>
<feature type="domain" description="tRNA-guanine(15) transglycosylase-like" evidence="2">
    <location>
        <begin position="1"/>
        <end position="83"/>
    </location>
</feature>
<organism evidence="3 4">
    <name type="scientific">Bartonella quintana JK 68</name>
    <dbReference type="NCBI Taxonomy" id="1134503"/>
    <lineage>
        <taxon>Bacteria</taxon>
        <taxon>Pseudomonadati</taxon>
        <taxon>Pseudomonadota</taxon>
        <taxon>Alphaproteobacteria</taxon>
        <taxon>Hyphomicrobiales</taxon>
        <taxon>Bartonellaceae</taxon>
        <taxon>Bartonella</taxon>
    </lineage>
</organism>
<evidence type="ECO:0000256" key="1">
    <source>
        <dbReference type="ARBA" id="ARBA00022694"/>
    </source>
</evidence>
<keyword evidence="1" id="KW-0819">tRNA processing</keyword>